<evidence type="ECO:0000313" key="1">
    <source>
        <dbReference type="EMBL" id="HIX66367.1"/>
    </source>
</evidence>
<dbReference type="Proteomes" id="UP000886800">
    <property type="component" value="Unassembled WGS sequence"/>
</dbReference>
<organism evidence="1 2">
    <name type="scientific">Candidatus Anaerotruncus excrementipullorum</name>
    <dbReference type="NCBI Taxonomy" id="2838465"/>
    <lineage>
        <taxon>Bacteria</taxon>
        <taxon>Bacillati</taxon>
        <taxon>Bacillota</taxon>
        <taxon>Clostridia</taxon>
        <taxon>Eubacteriales</taxon>
        <taxon>Oscillospiraceae</taxon>
        <taxon>Anaerotruncus</taxon>
    </lineage>
</organism>
<accession>A0A9D1WT19</accession>
<evidence type="ECO:0000313" key="2">
    <source>
        <dbReference type="Proteomes" id="UP000886800"/>
    </source>
</evidence>
<gene>
    <name evidence="1" type="ORF">H9736_08980</name>
</gene>
<name>A0A9D1WT19_9FIRM</name>
<proteinExistence type="predicted"/>
<protein>
    <submittedName>
        <fullName evidence="1">Baseplate J/gp47 family protein</fullName>
    </submittedName>
</protein>
<reference evidence="1" key="1">
    <citation type="journal article" date="2021" name="PeerJ">
        <title>Extensive microbial diversity within the chicken gut microbiome revealed by metagenomics and culture.</title>
        <authorList>
            <person name="Gilroy R."/>
            <person name="Ravi A."/>
            <person name="Getino M."/>
            <person name="Pursley I."/>
            <person name="Horton D.L."/>
            <person name="Alikhan N.F."/>
            <person name="Baker D."/>
            <person name="Gharbi K."/>
            <person name="Hall N."/>
            <person name="Watson M."/>
            <person name="Adriaenssens E.M."/>
            <person name="Foster-Nyarko E."/>
            <person name="Jarju S."/>
            <person name="Secka A."/>
            <person name="Antonio M."/>
            <person name="Oren A."/>
            <person name="Chaudhuri R.R."/>
            <person name="La Ragione R."/>
            <person name="Hildebrand F."/>
            <person name="Pallen M.J."/>
        </authorList>
    </citation>
    <scope>NUCLEOTIDE SEQUENCE</scope>
    <source>
        <strain evidence="1">CHK188-5543</strain>
    </source>
</reference>
<comment type="caution">
    <text evidence="1">The sequence shown here is derived from an EMBL/GenBank/DDBJ whole genome shotgun (WGS) entry which is preliminary data.</text>
</comment>
<dbReference type="AlphaFoldDB" id="A0A9D1WT19"/>
<sequence>MNQPVLDPRTRESLMEQLRLLAQAYTPEWRYEPGDPNDPGAAIVSLFGELFSQTIDRFNQLPGKYYTEFLNLLGVQTPSPTPAAGLVQFEAGAGAGPVAVPAGTEIFAAAPEGGEDVVFATERKIEVVTTQLEDVYYVDAAQNCIQRLDLEREQPFFGPVEGPNLQRHRFAFSQDQVLFLEGACQIQLSLQQLPRFLEEGTARMLADPACACWEYYDGSGYLPFDRVSAQDGILTLEKDGDAPLQPEADGRRYLYCELQPAAQERIQLSGIGLRSSLAAPAAAGALFNNDVPIPQGAGGYCFGRRPMPYELFYIRSDSVFSKRGAQAHLKLDIVPIVDDPAGGELQYEFTRRIIDKRDAVRVVPDDVYVEQVAWEYYNGTGWAPLAVAGNENPFSCKQEGPQQVYFTLPEDISPVLVNAQEGYYIRVRVIHVANYLSVTPRWLLPFVKAVTCSYQYDRFRPAQSVRAWNNGAMTELEGADRITDLALGVYEPMQPHPRAMYLRFDRPFSAMPLSILFQVVGETLLDSKIAFEAYDGEQFLPLRAIDQTQNLRYTGTVFLYLPEPLPRTSLFGQEGCWLRMSLSSYGGDPARTPHVSGLTFNTVRAKQYQRGVEQLFGTEAYEAGKTLELLESPVLETDLWVDELGQLTQAQQEQLEQEHPGALRLEWEDGAVSRCWVRWEPVANLLLTGPEDRVYELDANGGLIRFGNGVNGKVPPRGELNIRVNYTYGGGTRGNLPTGSVNALVGSIPGITGVRNIEPMSGGTDRPPMAKLEALGNRRVRHRGRALGASDFEQMALAKFQRVAHAKCFPNRNPQGEPAPGHVCLVVMGQDFASEGTRYALCQEIYSYLAPRADCNLVASGRLHVIPSTEVTVNVHAQVQMHDLDIAAVTQQELADHIAALIDRTWRSREIGSQIHLSELYQAIKAVPNVKSVGQVLCEGSYYREGRRCLCALEDDFAVPYATVRSGRHTIQIG</sequence>
<reference evidence="1" key="2">
    <citation type="submission" date="2021-04" db="EMBL/GenBank/DDBJ databases">
        <authorList>
            <person name="Gilroy R."/>
        </authorList>
    </citation>
    <scope>NUCLEOTIDE SEQUENCE</scope>
    <source>
        <strain evidence="1">CHK188-5543</strain>
    </source>
</reference>
<dbReference type="EMBL" id="DXES01000189">
    <property type="protein sequence ID" value="HIX66367.1"/>
    <property type="molecule type" value="Genomic_DNA"/>
</dbReference>